<keyword evidence="2" id="KW-1133">Transmembrane helix</keyword>
<evidence type="ECO:0000313" key="3">
    <source>
        <dbReference type="EMBL" id="KIC05778.1"/>
    </source>
</evidence>
<keyword evidence="2" id="KW-0812">Transmembrane</keyword>
<dbReference type="EMBL" id="JUFZ01000155">
    <property type="protein sequence ID" value="KIC05778.1"/>
    <property type="molecule type" value="Genomic_DNA"/>
</dbReference>
<feature type="transmembrane region" description="Helical" evidence="2">
    <location>
        <begin position="12"/>
        <end position="32"/>
    </location>
</feature>
<keyword evidence="2" id="KW-0472">Membrane</keyword>
<protein>
    <submittedName>
        <fullName evidence="3">Uncharacterized protein</fullName>
    </submittedName>
</protein>
<reference evidence="3 4" key="1">
    <citation type="submission" date="2014-12" db="EMBL/GenBank/DDBJ databases">
        <title>Genome sequence of Morococcus cerebrosus.</title>
        <authorList>
            <person name="Shin S.-K."/>
            <person name="Yi H."/>
        </authorList>
    </citation>
    <scope>NUCLEOTIDE SEQUENCE [LARGE SCALE GENOMIC DNA]</scope>
    <source>
        <strain evidence="3 4">CIP 81.93</strain>
    </source>
</reference>
<evidence type="ECO:0000313" key="4">
    <source>
        <dbReference type="Proteomes" id="UP000031390"/>
    </source>
</evidence>
<gene>
    <name evidence="3" type="ORF">MCC93_27610</name>
</gene>
<feature type="region of interest" description="Disordered" evidence="1">
    <location>
        <begin position="46"/>
        <end position="66"/>
    </location>
</feature>
<proteinExistence type="predicted"/>
<name>A0A0C1EAE5_9NEIS</name>
<comment type="caution">
    <text evidence="3">The sequence shown here is derived from an EMBL/GenBank/DDBJ whole genome shotgun (WGS) entry which is preliminary data.</text>
</comment>
<dbReference type="Proteomes" id="UP000031390">
    <property type="component" value="Unassembled WGS sequence"/>
</dbReference>
<sequence length="66" mass="7534">MNPRSSEKCYYPAFGGVKTICFIIAIDIDYLIHTKSLWYCKRSSETALPVSDDPSHKQPLNRGNQQ</sequence>
<organism evidence="3 4">
    <name type="scientific">Morococcus cerebrosus</name>
    <dbReference type="NCBI Taxonomy" id="1056807"/>
    <lineage>
        <taxon>Bacteria</taxon>
        <taxon>Pseudomonadati</taxon>
        <taxon>Pseudomonadota</taxon>
        <taxon>Betaproteobacteria</taxon>
        <taxon>Neisseriales</taxon>
        <taxon>Neisseriaceae</taxon>
        <taxon>Morococcus</taxon>
    </lineage>
</organism>
<evidence type="ECO:0000256" key="2">
    <source>
        <dbReference type="SAM" id="Phobius"/>
    </source>
</evidence>
<dbReference type="AlphaFoldDB" id="A0A0C1EAE5"/>
<evidence type="ECO:0000256" key="1">
    <source>
        <dbReference type="SAM" id="MobiDB-lite"/>
    </source>
</evidence>
<accession>A0A0C1EAE5</accession>